<sequence>MAAFGSRALHRLPLYLRVLRELGRDGRSHASGAALAAALGIDPIVVRKD</sequence>
<proteinExistence type="predicted"/>
<reference evidence="2" key="1">
    <citation type="submission" date="2020-10" db="EMBL/GenBank/DDBJ databases">
        <authorList>
            <person name="Gilroy R."/>
        </authorList>
    </citation>
    <scope>NUCLEOTIDE SEQUENCE</scope>
    <source>
        <strain evidence="2">35461</strain>
    </source>
</reference>
<reference evidence="2" key="2">
    <citation type="journal article" date="2021" name="PeerJ">
        <title>Extensive microbial diversity within the chicken gut microbiome revealed by metagenomics and culture.</title>
        <authorList>
            <person name="Gilroy R."/>
            <person name="Ravi A."/>
            <person name="Getino M."/>
            <person name="Pursley I."/>
            <person name="Horton D.L."/>
            <person name="Alikhan N.F."/>
            <person name="Baker D."/>
            <person name="Gharbi K."/>
            <person name="Hall N."/>
            <person name="Watson M."/>
            <person name="Adriaenssens E.M."/>
            <person name="Foster-Nyarko E."/>
            <person name="Jarju S."/>
            <person name="Secka A."/>
            <person name="Antonio M."/>
            <person name="Oren A."/>
            <person name="Chaudhuri R.R."/>
            <person name="La Ragione R."/>
            <person name="Hildebrand F."/>
            <person name="Pallen M.J."/>
        </authorList>
    </citation>
    <scope>NUCLEOTIDE SEQUENCE</scope>
    <source>
        <strain evidence="2">35461</strain>
    </source>
</reference>
<organism evidence="2 3">
    <name type="scientific">Candidatus Spyradenecus faecavium</name>
    <dbReference type="NCBI Taxonomy" id="2840947"/>
    <lineage>
        <taxon>Bacteria</taxon>
        <taxon>Pseudomonadati</taxon>
        <taxon>Lentisphaerota</taxon>
        <taxon>Lentisphaeria</taxon>
        <taxon>Lentisphaerales</taxon>
        <taxon>Lentisphaeraceae</taxon>
        <taxon>Lentisphaeraceae incertae sedis</taxon>
        <taxon>Candidatus Spyradenecus</taxon>
    </lineage>
</organism>
<evidence type="ECO:0000313" key="3">
    <source>
        <dbReference type="Proteomes" id="UP000886845"/>
    </source>
</evidence>
<dbReference type="Gene3D" id="1.10.10.10">
    <property type="entry name" value="Winged helix-like DNA-binding domain superfamily/Winged helix DNA-binding domain"/>
    <property type="match status" value="1"/>
</dbReference>
<feature type="non-terminal residue" evidence="2">
    <location>
        <position position="49"/>
    </location>
</feature>
<name>A0A9D1NN40_9BACT</name>
<comment type="caution">
    <text evidence="2">The sequence shown here is derived from an EMBL/GenBank/DDBJ whole genome shotgun (WGS) entry which is preliminary data.</text>
</comment>
<gene>
    <name evidence="2" type="ORF">IAC79_04945</name>
</gene>
<dbReference type="InterPro" id="IPR009718">
    <property type="entry name" value="Rex_DNA-bd_C_dom"/>
</dbReference>
<dbReference type="InterPro" id="IPR036390">
    <property type="entry name" value="WH_DNA-bd_sf"/>
</dbReference>
<protein>
    <recommendedName>
        <fullName evidence="1">Rex DNA-binding C-terminal domain-containing protein</fullName>
    </recommendedName>
</protein>
<dbReference type="GO" id="GO:0045892">
    <property type="term" value="P:negative regulation of DNA-templated transcription"/>
    <property type="evidence" value="ECO:0007669"/>
    <property type="project" value="InterPro"/>
</dbReference>
<evidence type="ECO:0000313" key="2">
    <source>
        <dbReference type="EMBL" id="HIV09443.1"/>
    </source>
</evidence>
<dbReference type="Proteomes" id="UP000886845">
    <property type="component" value="Unassembled WGS sequence"/>
</dbReference>
<evidence type="ECO:0000259" key="1">
    <source>
        <dbReference type="Pfam" id="PF06971"/>
    </source>
</evidence>
<feature type="domain" description="Rex DNA-binding C-terminal" evidence="1">
    <location>
        <begin position="9"/>
        <end position="49"/>
    </location>
</feature>
<dbReference type="InterPro" id="IPR036388">
    <property type="entry name" value="WH-like_DNA-bd_sf"/>
</dbReference>
<dbReference type="Pfam" id="PF06971">
    <property type="entry name" value="Put_DNA-bind_N"/>
    <property type="match status" value="1"/>
</dbReference>
<dbReference type="EMBL" id="DVOR01000157">
    <property type="protein sequence ID" value="HIV09443.1"/>
    <property type="molecule type" value="Genomic_DNA"/>
</dbReference>
<accession>A0A9D1NN40</accession>
<dbReference type="AlphaFoldDB" id="A0A9D1NN40"/>
<dbReference type="GO" id="GO:0051775">
    <property type="term" value="P:response to redox state"/>
    <property type="evidence" value="ECO:0007669"/>
    <property type="project" value="InterPro"/>
</dbReference>
<dbReference type="SUPFAM" id="SSF46785">
    <property type="entry name" value="Winged helix' DNA-binding domain"/>
    <property type="match status" value="1"/>
</dbReference>